<dbReference type="PRINTS" id="PR00119">
    <property type="entry name" value="CATATPASE"/>
</dbReference>
<feature type="transmembrane region" description="Helical" evidence="9">
    <location>
        <begin position="793"/>
        <end position="811"/>
    </location>
</feature>
<evidence type="ECO:0000256" key="2">
    <source>
        <dbReference type="ARBA" id="ARBA00005675"/>
    </source>
</evidence>
<feature type="transmembrane region" description="Helical" evidence="9">
    <location>
        <begin position="831"/>
        <end position="850"/>
    </location>
</feature>
<dbReference type="SUPFAM" id="SSF56784">
    <property type="entry name" value="HAD-like"/>
    <property type="match status" value="1"/>
</dbReference>
<protein>
    <submittedName>
        <fullName evidence="11">Cation-transporting P-type ATPase</fullName>
    </submittedName>
</protein>
<dbReference type="SFLD" id="SFLDF00027">
    <property type="entry name" value="p-type_atpase"/>
    <property type="match status" value="1"/>
</dbReference>
<feature type="transmembrane region" description="Helical" evidence="9">
    <location>
        <begin position="273"/>
        <end position="299"/>
    </location>
</feature>
<keyword evidence="3 9" id="KW-0812">Transmembrane</keyword>
<dbReference type="InterPro" id="IPR023214">
    <property type="entry name" value="HAD_sf"/>
</dbReference>
<keyword evidence="6" id="KW-1278">Translocase</keyword>
<dbReference type="Gene3D" id="3.40.1110.10">
    <property type="entry name" value="Calcium-transporting ATPase, cytoplasmic domain N"/>
    <property type="match status" value="1"/>
</dbReference>
<dbReference type="PANTHER" id="PTHR43294:SF20">
    <property type="entry name" value="P-TYPE ATPASE"/>
    <property type="match status" value="1"/>
</dbReference>
<evidence type="ECO:0000259" key="10">
    <source>
        <dbReference type="SMART" id="SM00831"/>
    </source>
</evidence>
<dbReference type="Pfam" id="PF00690">
    <property type="entry name" value="Cation_ATPase_N"/>
    <property type="match status" value="1"/>
</dbReference>
<evidence type="ECO:0000313" key="12">
    <source>
        <dbReference type="Proteomes" id="UP001209257"/>
    </source>
</evidence>
<feature type="transmembrane region" description="Helical" evidence="9">
    <location>
        <begin position="760"/>
        <end position="781"/>
    </location>
</feature>
<dbReference type="InterPro" id="IPR050510">
    <property type="entry name" value="Cation_transp_ATPase_P-type"/>
</dbReference>
<accession>A0ABT2VJZ9</accession>
<dbReference type="PRINTS" id="PR00120">
    <property type="entry name" value="HATPASE"/>
</dbReference>
<dbReference type="InterPro" id="IPR018303">
    <property type="entry name" value="ATPase_P-typ_P_site"/>
</dbReference>
<dbReference type="SMART" id="SM00831">
    <property type="entry name" value="Cation_ATPase_N"/>
    <property type="match status" value="1"/>
</dbReference>
<dbReference type="InterPro" id="IPR004014">
    <property type="entry name" value="ATPase_P-typ_cation-transptr_N"/>
</dbReference>
<dbReference type="SUPFAM" id="SSF81653">
    <property type="entry name" value="Calcium ATPase, transduction domain A"/>
    <property type="match status" value="1"/>
</dbReference>
<feature type="domain" description="Cation-transporting P-type ATPase N-terminal" evidence="10">
    <location>
        <begin position="6"/>
        <end position="80"/>
    </location>
</feature>
<evidence type="ECO:0000256" key="3">
    <source>
        <dbReference type="ARBA" id="ARBA00022692"/>
    </source>
</evidence>
<name>A0ABT2VJZ9_9ALTE</name>
<feature type="transmembrane region" description="Helical" evidence="9">
    <location>
        <begin position="247"/>
        <end position="267"/>
    </location>
</feature>
<dbReference type="InterPro" id="IPR006068">
    <property type="entry name" value="ATPase_P-typ_cation-transptr_C"/>
</dbReference>
<evidence type="ECO:0000256" key="4">
    <source>
        <dbReference type="ARBA" id="ARBA00022741"/>
    </source>
</evidence>
<dbReference type="InterPro" id="IPR059000">
    <property type="entry name" value="ATPase_P-type_domA"/>
</dbReference>
<dbReference type="RefSeq" id="WP_262992169.1">
    <property type="nucleotide sequence ID" value="NZ_JAOTJC010000004.1"/>
</dbReference>
<feature type="transmembrane region" description="Helical" evidence="9">
    <location>
        <begin position="689"/>
        <end position="714"/>
    </location>
</feature>
<dbReference type="EMBL" id="JAOTJC010000004">
    <property type="protein sequence ID" value="MCU7553474.1"/>
    <property type="molecule type" value="Genomic_DNA"/>
</dbReference>
<dbReference type="SUPFAM" id="SSF81665">
    <property type="entry name" value="Calcium ATPase, transmembrane domain M"/>
    <property type="match status" value="1"/>
</dbReference>
<comment type="subcellular location">
    <subcellularLocation>
        <location evidence="1">Membrane</location>
        <topology evidence="1">Multi-pass membrane protein</topology>
    </subcellularLocation>
</comment>
<reference evidence="12" key="1">
    <citation type="submission" date="2023-07" db="EMBL/GenBank/DDBJ databases">
        <title>Study on multiphase classification of strain Alteromonas salexigens isolated from the Yellow Sea.</title>
        <authorList>
            <person name="Sun L."/>
        </authorList>
    </citation>
    <scope>NUCLEOTIDE SEQUENCE [LARGE SCALE GENOMIC DNA]</scope>
    <source>
        <strain evidence="12">ASW11-19</strain>
    </source>
</reference>
<evidence type="ECO:0000313" key="11">
    <source>
        <dbReference type="EMBL" id="MCU7553474.1"/>
    </source>
</evidence>
<comment type="caution">
    <text evidence="11">The sequence shown here is derived from an EMBL/GenBank/DDBJ whole genome shotgun (WGS) entry which is preliminary data.</text>
</comment>
<dbReference type="InterPro" id="IPR023299">
    <property type="entry name" value="ATPase_P-typ_cyto_dom_N"/>
</dbReference>
<gene>
    <name evidence="11" type="ORF">OCL06_02545</name>
</gene>
<dbReference type="InterPro" id="IPR023298">
    <property type="entry name" value="ATPase_P-typ_TM_dom_sf"/>
</dbReference>
<proteinExistence type="inferred from homology"/>
<keyword evidence="4" id="KW-0547">Nucleotide-binding</keyword>
<dbReference type="InterPro" id="IPR001757">
    <property type="entry name" value="P_typ_ATPase"/>
</dbReference>
<organism evidence="11 12">
    <name type="scientific">Alteromonas salexigens</name>
    <dbReference type="NCBI Taxonomy" id="2982530"/>
    <lineage>
        <taxon>Bacteria</taxon>
        <taxon>Pseudomonadati</taxon>
        <taxon>Pseudomonadota</taxon>
        <taxon>Gammaproteobacteria</taxon>
        <taxon>Alteromonadales</taxon>
        <taxon>Alteromonadaceae</taxon>
        <taxon>Alteromonas/Salinimonas group</taxon>
        <taxon>Alteromonas</taxon>
    </lineage>
</organism>
<keyword evidence="5" id="KW-0067">ATP-binding</keyword>
<keyword evidence="8 9" id="KW-0472">Membrane</keyword>
<dbReference type="Pfam" id="PF00122">
    <property type="entry name" value="E1-E2_ATPase"/>
    <property type="match status" value="1"/>
</dbReference>
<evidence type="ECO:0000256" key="6">
    <source>
        <dbReference type="ARBA" id="ARBA00022967"/>
    </source>
</evidence>
<dbReference type="SFLD" id="SFLDG00002">
    <property type="entry name" value="C1.7:_P-type_atpase_like"/>
    <property type="match status" value="1"/>
</dbReference>
<feature type="transmembrane region" description="Helical" evidence="9">
    <location>
        <begin position="56"/>
        <end position="78"/>
    </location>
</feature>
<dbReference type="Pfam" id="PF00689">
    <property type="entry name" value="Cation_ATPase_C"/>
    <property type="match status" value="1"/>
</dbReference>
<dbReference type="Gene3D" id="2.70.150.10">
    <property type="entry name" value="Calcium-transporting ATPase, cytoplasmic transduction domain A"/>
    <property type="match status" value="1"/>
</dbReference>
<evidence type="ECO:0000256" key="9">
    <source>
        <dbReference type="SAM" id="Phobius"/>
    </source>
</evidence>
<dbReference type="InterPro" id="IPR008250">
    <property type="entry name" value="ATPase_P-typ_transduc_dom_A_sf"/>
</dbReference>
<feature type="transmembrane region" description="Helical" evidence="9">
    <location>
        <begin position="862"/>
        <end position="881"/>
    </location>
</feature>
<feature type="transmembrane region" description="Helical" evidence="9">
    <location>
        <begin position="84"/>
        <end position="100"/>
    </location>
</feature>
<dbReference type="PANTHER" id="PTHR43294">
    <property type="entry name" value="SODIUM/POTASSIUM-TRANSPORTING ATPASE SUBUNIT ALPHA"/>
    <property type="match status" value="1"/>
</dbReference>
<keyword evidence="7 9" id="KW-1133">Transmembrane helix</keyword>
<comment type="similarity">
    <text evidence="2">Belongs to the cation transport ATPase (P-type) (TC 3.A.3) family. Type IIA subfamily.</text>
</comment>
<dbReference type="InterPro" id="IPR044492">
    <property type="entry name" value="P_typ_ATPase_HD_dom"/>
</dbReference>
<dbReference type="Gene3D" id="1.20.1110.10">
    <property type="entry name" value="Calcium-transporting ATPase, transmembrane domain"/>
    <property type="match status" value="1"/>
</dbReference>
<dbReference type="PROSITE" id="PS00154">
    <property type="entry name" value="ATPASE_E1_E2"/>
    <property type="match status" value="1"/>
</dbReference>
<dbReference type="Proteomes" id="UP001209257">
    <property type="component" value="Unassembled WGS sequence"/>
</dbReference>
<dbReference type="Gene3D" id="3.40.50.1000">
    <property type="entry name" value="HAD superfamily/HAD-like"/>
    <property type="match status" value="1"/>
</dbReference>
<dbReference type="SUPFAM" id="SSF81660">
    <property type="entry name" value="Metal cation-transporting ATPase, ATP-binding domain N"/>
    <property type="match status" value="1"/>
</dbReference>
<dbReference type="InterPro" id="IPR036412">
    <property type="entry name" value="HAD-like_sf"/>
</dbReference>
<evidence type="ECO:0000256" key="5">
    <source>
        <dbReference type="ARBA" id="ARBA00022840"/>
    </source>
</evidence>
<dbReference type="NCBIfam" id="TIGR01494">
    <property type="entry name" value="ATPase_P-type"/>
    <property type="match status" value="3"/>
</dbReference>
<evidence type="ECO:0000256" key="1">
    <source>
        <dbReference type="ARBA" id="ARBA00004141"/>
    </source>
</evidence>
<dbReference type="Pfam" id="PF13246">
    <property type="entry name" value="Cation_ATPase"/>
    <property type="match status" value="1"/>
</dbReference>
<evidence type="ECO:0000256" key="8">
    <source>
        <dbReference type="ARBA" id="ARBA00023136"/>
    </source>
</evidence>
<evidence type="ECO:0000256" key="7">
    <source>
        <dbReference type="ARBA" id="ARBA00022989"/>
    </source>
</evidence>
<keyword evidence="12" id="KW-1185">Reference proteome</keyword>
<dbReference type="CDD" id="cd02080">
    <property type="entry name" value="P-type_ATPase_cation"/>
    <property type="match status" value="1"/>
</dbReference>
<sequence length="906" mass="96717">MTTQQARHEQTCEQVLSSLEVTPSTGLSATEVSARQAQYGPNRLEPAKQTTALMRFLLQFHQPLVYILLGACAVTLVLQEWVDSAVIFGVVIVNAIVGYVQEAKALNALNALQGSLSQHAQVLREGKKATIAAEDLVPGDIVLLTAGERVPADLRLLKSKDLKIDESALTGESLPVEKTTAPLSGDIGLGDRINMGYSSSLVTYGSGMGVVTSTGTHTEIGKISTLLNETETLDTPLTQRIKEFSHLLLYAVLALAAVTFIAGWLHGNPLVDSFMAAVALAVGAIPEGLPAAVTIMLAIGVSRMAKRHAIIRQLPAVETLGSTTVICSDKTGTLTKNEMTVTTLWCPGQQARVSGTGYAPIGKFTADGNSISVEDYAQLNELLIAGAACNDASLNAPEEPGGVWSIIGDPTEAALLASARKAGITEDTLPPRIDEIPFRSETKYMATLHHNEAGTCAYVKGSVEAVTARCTFPEHSTLTAEAVVAAAESLAREGLRVLAFGRKRLAQDKGELTTVDIDTGLTFVGLQGMIDPPRDEAIEAVAHCRAAGVEVKMITGDHAITASVIGQSLGITHADEKGVTHTGTQLDNYNEEELDHAALTGKIFARVSPENKLALVTSLQKQNQVVAMTGDGVNDAPALRRADVGVAMALTGTDVARDAADMMLTDDNFASVTAAVEEGRGVYDNLKKFMVWTLPTNGGEALVIMTAVLLGVALPLLPVHILWVNMTTAVCLGLMLAFEPKEQGIMARPPHAPNSPMLDGVLLVRILLVSCLLTLAAFGLYRYELMLGAAETAARTVAVTMFVVGEAFYLFNCRSLRVSVFKVGLFSNRWIWIGMATMLVLQLIFIYVPWMQSAFQTTGIGVMAWLRILAAGFALSLVVGLEKKWRQTQRRTAVSNPQPSPSEEMH</sequence>
<dbReference type="SFLD" id="SFLDS00003">
    <property type="entry name" value="Haloacid_Dehalogenase"/>
    <property type="match status" value="1"/>
</dbReference>
<feature type="transmembrane region" description="Helical" evidence="9">
    <location>
        <begin position="720"/>
        <end position="739"/>
    </location>
</feature>